<accession>A0ABT1QSJ9</accession>
<comment type="caution">
    <text evidence="2">The sequence shown here is derived from an EMBL/GenBank/DDBJ whole genome shotgun (WGS) entry which is preliminary data.</text>
</comment>
<proteinExistence type="predicted"/>
<name>A0ABT1QSJ9_9GAMM</name>
<gene>
    <name evidence="2" type="ORF">NM961_11105</name>
</gene>
<evidence type="ECO:0000256" key="1">
    <source>
        <dbReference type="SAM" id="Phobius"/>
    </source>
</evidence>
<protein>
    <submittedName>
        <fullName evidence="2">PepSY domain-containing protein</fullName>
    </submittedName>
</protein>
<keyword evidence="1" id="KW-0472">Membrane</keyword>
<evidence type="ECO:0000313" key="3">
    <source>
        <dbReference type="Proteomes" id="UP001165498"/>
    </source>
</evidence>
<organism evidence="2 3">
    <name type="scientific">Tahibacter harae</name>
    <dbReference type="NCBI Taxonomy" id="2963937"/>
    <lineage>
        <taxon>Bacteria</taxon>
        <taxon>Pseudomonadati</taxon>
        <taxon>Pseudomonadota</taxon>
        <taxon>Gammaproteobacteria</taxon>
        <taxon>Lysobacterales</taxon>
        <taxon>Rhodanobacteraceae</taxon>
        <taxon>Tahibacter</taxon>
    </lineage>
</organism>
<dbReference type="Proteomes" id="UP001165498">
    <property type="component" value="Unassembled WGS sequence"/>
</dbReference>
<sequence length="179" mass="20225">MRAGYINRKIHYWLSLWLALPMALISITGLLLQFKKSLPWVQPPEQRRELALPLAEWPLLLRAAQAQPALEVRSWADVERLELRPSKGLIKLIAKNGQEAQFDPVSGKVLQVAPRRSDTIEALHDGSWFGDGVKFGWFASSALGLFLATLSGLWLFAEPYVMKARRRRRLAREALAAQG</sequence>
<keyword evidence="1" id="KW-1133">Transmembrane helix</keyword>
<feature type="transmembrane region" description="Helical" evidence="1">
    <location>
        <begin position="135"/>
        <end position="157"/>
    </location>
</feature>
<feature type="transmembrane region" description="Helical" evidence="1">
    <location>
        <begin position="12"/>
        <end position="34"/>
    </location>
</feature>
<dbReference type="InterPro" id="IPR005625">
    <property type="entry name" value="PepSY-ass_TM"/>
</dbReference>
<keyword evidence="1" id="KW-0812">Transmembrane</keyword>
<evidence type="ECO:0000313" key="2">
    <source>
        <dbReference type="EMBL" id="MCQ4165259.1"/>
    </source>
</evidence>
<reference evidence="2" key="1">
    <citation type="submission" date="2022-07" db="EMBL/GenBank/DDBJ databases">
        <title>Tahibacter sp., a new gammaproteobacterium isolated from the silt sample collected at pig farm.</title>
        <authorList>
            <person name="Chen H."/>
        </authorList>
    </citation>
    <scope>NUCLEOTIDE SEQUENCE</scope>
    <source>
        <strain evidence="2">P2K</strain>
    </source>
</reference>
<dbReference type="EMBL" id="JANFQO010000008">
    <property type="protein sequence ID" value="MCQ4165259.1"/>
    <property type="molecule type" value="Genomic_DNA"/>
</dbReference>
<dbReference type="RefSeq" id="WP_255914376.1">
    <property type="nucleotide sequence ID" value="NZ_JANFQO010000008.1"/>
</dbReference>
<keyword evidence="3" id="KW-1185">Reference proteome</keyword>
<dbReference type="Pfam" id="PF03929">
    <property type="entry name" value="PepSY_TM"/>
    <property type="match status" value="1"/>
</dbReference>